<evidence type="ECO:0000313" key="4">
    <source>
        <dbReference type="Proteomes" id="UP000284177"/>
    </source>
</evidence>
<accession>A0A419T779</accession>
<proteinExistence type="predicted"/>
<protein>
    <submittedName>
        <fullName evidence="3">Uncharacterized protein</fullName>
    </submittedName>
</protein>
<reference evidence="3 4" key="1">
    <citation type="submission" date="2016-08" db="EMBL/GenBank/DDBJ databases">
        <title>Novel Firmicutes and Novel Genomes.</title>
        <authorList>
            <person name="Poppleton D.I."/>
            <person name="Gribaldo S."/>
        </authorList>
    </citation>
    <scope>NUCLEOTIDE SEQUENCE [LARGE SCALE GENOMIC DNA]</scope>
    <source>
        <strain evidence="3 4">CTT3</strain>
    </source>
</reference>
<evidence type="ECO:0000313" key="3">
    <source>
        <dbReference type="EMBL" id="RKD33447.1"/>
    </source>
</evidence>
<dbReference type="Proteomes" id="UP000284177">
    <property type="component" value="Unassembled WGS sequence"/>
</dbReference>
<sequence>MGKSRDEKTSTRKNPNSHINKKKTDDTEINCVLSSKIKKINDTIQKYQQKVNEIEHKYKCFIENTHEGIVVS</sequence>
<evidence type="ECO:0000256" key="1">
    <source>
        <dbReference type="SAM" id="Coils"/>
    </source>
</evidence>
<dbReference type="EMBL" id="MCIB01000006">
    <property type="protein sequence ID" value="RKD33447.1"/>
    <property type="molecule type" value="Genomic_DNA"/>
</dbReference>
<feature type="region of interest" description="Disordered" evidence="2">
    <location>
        <begin position="1"/>
        <end position="25"/>
    </location>
</feature>
<keyword evidence="4" id="KW-1185">Reference proteome</keyword>
<feature type="coiled-coil region" evidence="1">
    <location>
        <begin position="37"/>
        <end position="64"/>
    </location>
</feature>
<comment type="caution">
    <text evidence="3">The sequence shown here is derived from an EMBL/GenBank/DDBJ whole genome shotgun (WGS) entry which is preliminary data.</text>
</comment>
<gene>
    <name evidence="3" type="ORF">BET03_09350</name>
</gene>
<evidence type="ECO:0000256" key="2">
    <source>
        <dbReference type="SAM" id="MobiDB-lite"/>
    </source>
</evidence>
<dbReference type="RefSeq" id="WP_120167809.1">
    <property type="nucleotide sequence ID" value="NZ_MCIB01000006.1"/>
</dbReference>
<organism evidence="3 4">
    <name type="scientific">Thermohalobacter berrensis</name>
    <dbReference type="NCBI Taxonomy" id="99594"/>
    <lineage>
        <taxon>Bacteria</taxon>
        <taxon>Bacillati</taxon>
        <taxon>Bacillota</taxon>
        <taxon>Tissierellia</taxon>
        <taxon>Tissierellales</taxon>
        <taxon>Thermohalobacteraceae</taxon>
        <taxon>Thermohalobacter</taxon>
    </lineage>
</organism>
<feature type="compositionally biased region" description="Basic and acidic residues" evidence="2">
    <location>
        <begin position="1"/>
        <end position="10"/>
    </location>
</feature>
<dbReference type="AlphaFoldDB" id="A0A419T779"/>
<name>A0A419T779_9FIRM</name>
<keyword evidence="1" id="KW-0175">Coiled coil</keyword>